<protein>
    <recommendedName>
        <fullName evidence="3">Sugar phosphate isomerase/epimerase</fullName>
    </recommendedName>
</protein>
<keyword evidence="2" id="KW-1185">Reference proteome</keyword>
<dbReference type="RefSeq" id="WP_210851619.1">
    <property type="nucleotide sequence ID" value="NZ_JAGQDD010000001.1"/>
</dbReference>
<gene>
    <name evidence="1" type="ORF">KAK03_02680</name>
</gene>
<dbReference type="AlphaFoldDB" id="A0A941BJR5"/>
<dbReference type="InterPro" id="IPR036237">
    <property type="entry name" value="Xyl_isomerase-like_sf"/>
</dbReference>
<evidence type="ECO:0000313" key="1">
    <source>
        <dbReference type="EMBL" id="MBQ0929374.1"/>
    </source>
</evidence>
<proteinExistence type="predicted"/>
<sequence length="343" mass="38052">MNAPQTTAAPKGFQLGSTLYSFTNEWHERRYGFEDLIAEVAKRQLGPGLELIGFSSIRGFPNVSDDFAARFKDLMAKYGLTPSCLSINADMAIRRGTMMSIDEAVAYHAPQIEAAAKMGFPTIRCQFAAPVEVIIRLLPLLEKHGIKIGPEVHAPLNPSSPPVMAWREAYAKANSPLLGFVPDFGCCASRLPATYIANLRRQELPEDLIQLALEVWQLPKDAGWKRQEFARRVEPLNADPADVSALAVMFNILSPGTAEMWKEIMPQVVHVHGKFYDFDDNGDEASIDYNSILPVFHDGGFTGFMSSEWEGHLYMRNVDAFEMVAKHQAQARRVIAKHTGAAA</sequence>
<name>A0A941BJR5_9BURK</name>
<reference evidence="1 2" key="1">
    <citation type="submission" date="2021-04" db="EMBL/GenBank/DDBJ databases">
        <title>The genome sequence of Ideonella sp. 3Y2.</title>
        <authorList>
            <person name="Liu Y."/>
        </authorList>
    </citation>
    <scope>NUCLEOTIDE SEQUENCE [LARGE SCALE GENOMIC DNA]</scope>
    <source>
        <strain evidence="1 2">3Y2</strain>
    </source>
</reference>
<comment type="caution">
    <text evidence="1">The sequence shown here is derived from an EMBL/GenBank/DDBJ whole genome shotgun (WGS) entry which is preliminary data.</text>
</comment>
<accession>A0A941BJR5</accession>
<dbReference type="Gene3D" id="3.20.20.150">
    <property type="entry name" value="Divalent-metal-dependent TIM barrel enzymes"/>
    <property type="match status" value="1"/>
</dbReference>
<evidence type="ECO:0000313" key="2">
    <source>
        <dbReference type="Proteomes" id="UP000676246"/>
    </source>
</evidence>
<evidence type="ECO:0008006" key="3">
    <source>
        <dbReference type="Google" id="ProtNLM"/>
    </source>
</evidence>
<dbReference type="SUPFAM" id="SSF51658">
    <property type="entry name" value="Xylose isomerase-like"/>
    <property type="match status" value="1"/>
</dbReference>
<dbReference type="EMBL" id="JAGQDD010000001">
    <property type="protein sequence ID" value="MBQ0929374.1"/>
    <property type="molecule type" value="Genomic_DNA"/>
</dbReference>
<dbReference type="Proteomes" id="UP000676246">
    <property type="component" value="Unassembled WGS sequence"/>
</dbReference>
<organism evidence="1 2">
    <name type="scientific">Ideonella alba</name>
    <dbReference type="NCBI Taxonomy" id="2824118"/>
    <lineage>
        <taxon>Bacteria</taxon>
        <taxon>Pseudomonadati</taxon>
        <taxon>Pseudomonadota</taxon>
        <taxon>Betaproteobacteria</taxon>
        <taxon>Burkholderiales</taxon>
        <taxon>Sphaerotilaceae</taxon>
        <taxon>Ideonella</taxon>
    </lineage>
</organism>